<dbReference type="RefSeq" id="WP_124155583.1">
    <property type="nucleotide sequence ID" value="NZ_CAWOLW010000236.1"/>
</dbReference>
<evidence type="ECO:0000313" key="2">
    <source>
        <dbReference type="Proteomes" id="UP000269154"/>
    </source>
</evidence>
<protein>
    <submittedName>
        <fullName evidence="1">Uncharacterized protein</fullName>
    </submittedName>
</protein>
<gene>
    <name evidence="1" type="ORF">D5R40_29485</name>
</gene>
<proteinExistence type="predicted"/>
<organism evidence="1 2">
    <name type="scientific">Okeania hirsuta</name>
    <dbReference type="NCBI Taxonomy" id="1458930"/>
    <lineage>
        <taxon>Bacteria</taxon>
        <taxon>Bacillati</taxon>
        <taxon>Cyanobacteriota</taxon>
        <taxon>Cyanophyceae</taxon>
        <taxon>Oscillatoriophycideae</taxon>
        <taxon>Oscillatoriales</taxon>
        <taxon>Microcoleaceae</taxon>
        <taxon>Okeania</taxon>
    </lineage>
</organism>
<dbReference type="AlphaFoldDB" id="A0A3N6P1Y7"/>
<keyword evidence="2" id="KW-1185">Reference proteome</keyword>
<dbReference type="EMBL" id="RCBY01000310">
    <property type="protein sequence ID" value="RQH25084.1"/>
    <property type="molecule type" value="Genomic_DNA"/>
</dbReference>
<sequence>MDLEVDLFFFPPFRWVVQLVYIETSKAVNPIRIGKQMSDFILKRMQNNDGIEVRKLTFRLPTLAASCLNFRLTPADCFAMLAPS</sequence>
<accession>A0A3N6P1Y7</accession>
<reference evidence="1 2" key="1">
    <citation type="journal article" date="2018" name="ACS Chem. Biol.">
        <title>Ketoreductase domain dysfunction expands chemodiversity: malyngamide biosynthesis in the cyanobacterium Okeania hirsuta.</title>
        <authorList>
            <person name="Moss N.A."/>
            <person name="Leao T."/>
            <person name="Rankin M."/>
            <person name="McCullough T.M."/>
            <person name="Qu P."/>
            <person name="Korobeynikov A."/>
            <person name="Smith J.L."/>
            <person name="Gerwick L."/>
            <person name="Gerwick W.H."/>
        </authorList>
    </citation>
    <scope>NUCLEOTIDE SEQUENCE [LARGE SCALE GENOMIC DNA]</scope>
    <source>
        <strain evidence="1 2">PAB10Feb10-1</strain>
    </source>
</reference>
<name>A0A3N6P1Y7_9CYAN</name>
<comment type="caution">
    <text evidence="1">The sequence shown here is derived from an EMBL/GenBank/DDBJ whole genome shotgun (WGS) entry which is preliminary data.</text>
</comment>
<evidence type="ECO:0000313" key="1">
    <source>
        <dbReference type="EMBL" id="RQH25084.1"/>
    </source>
</evidence>
<dbReference type="Proteomes" id="UP000269154">
    <property type="component" value="Unassembled WGS sequence"/>
</dbReference>